<organism evidence="3 4">
    <name type="scientific">Micromonospora globbae</name>
    <dbReference type="NCBI Taxonomy" id="1894969"/>
    <lineage>
        <taxon>Bacteria</taxon>
        <taxon>Bacillati</taxon>
        <taxon>Actinomycetota</taxon>
        <taxon>Actinomycetes</taxon>
        <taxon>Micromonosporales</taxon>
        <taxon>Micromonosporaceae</taxon>
        <taxon>Micromonospora</taxon>
    </lineage>
</organism>
<feature type="transmembrane region" description="Helical" evidence="2">
    <location>
        <begin position="12"/>
        <end position="31"/>
    </location>
</feature>
<protein>
    <submittedName>
        <fullName evidence="3">Uncharacterized protein</fullName>
    </submittedName>
</protein>
<sequence length="110" mass="11429">MGGHTNGRRYAAAALLAGAAALALVALGWWARDWEYRADRGRFLDPEWWAGTAVSALGHLALGTVGFKIALGAVGLAVAAGVGLRRRRSSRPDDQLPGARPDGPVGGPED</sequence>
<dbReference type="EMBL" id="RAQQ01000008">
    <property type="protein sequence ID" value="RKF26954.1"/>
    <property type="molecule type" value="Genomic_DNA"/>
</dbReference>
<dbReference type="OrthoDB" id="3405852at2"/>
<feature type="transmembrane region" description="Helical" evidence="2">
    <location>
        <begin position="51"/>
        <end position="84"/>
    </location>
</feature>
<keyword evidence="2" id="KW-0812">Transmembrane</keyword>
<proteinExistence type="predicted"/>
<gene>
    <name evidence="3" type="ORF">D7I43_13495</name>
</gene>
<accession>A0A420F1V5</accession>
<keyword evidence="2" id="KW-0472">Membrane</keyword>
<evidence type="ECO:0000313" key="4">
    <source>
        <dbReference type="Proteomes" id="UP000285744"/>
    </source>
</evidence>
<evidence type="ECO:0000256" key="2">
    <source>
        <dbReference type="SAM" id="Phobius"/>
    </source>
</evidence>
<evidence type="ECO:0000256" key="1">
    <source>
        <dbReference type="SAM" id="MobiDB-lite"/>
    </source>
</evidence>
<keyword evidence="2" id="KW-1133">Transmembrane helix</keyword>
<feature type="region of interest" description="Disordered" evidence="1">
    <location>
        <begin position="83"/>
        <end position="110"/>
    </location>
</feature>
<comment type="caution">
    <text evidence="3">The sequence shown here is derived from an EMBL/GenBank/DDBJ whole genome shotgun (WGS) entry which is preliminary data.</text>
</comment>
<name>A0A420F1V5_9ACTN</name>
<reference evidence="3 4" key="1">
    <citation type="journal article" date="2018" name="Int. J. Syst. Evol. Microbiol.">
        <title>Micromonospora globbae sp. nov., an endophytic actinomycete isolated from roots of Globba winitii C. H. Wright.</title>
        <authorList>
            <person name="Kuncharoen N."/>
            <person name="Pittayakhajonwut P."/>
            <person name="Tanasupawat S."/>
        </authorList>
    </citation>
    <scope>NUCLEOTIDE SEQUENCE [LARGE SCALE GENOMIC DNA]</scope>
    <source>
        <strain evidence="3 4">WPS1-2</strain>
    </source>
</reference>
<evidence type="ECO:0000313" key="3">
    <source>
        <dbReference type="EMBL" id="RKF26954.1"/>
    </source>
</evidence>
<dbReference type="RefSeq" id="WP_120328820.1">
    <property type="nucleotide sequence ID" value="NZ_JBFAVT010000094.1"/>
</dbReference>
<dbReference type="AlphaFoldDB" id="A0A420F1V5"/>
<dbReference type="Proteomes" id="UP000285744">
    <property type="component" value="Unassembled WGS sequence"/>
</dbReference>